<dbReference type="NCBIfam" id="TIGR02619">
    <property type="entry name" value="putative CRISPR-associated protein, APE2256 family"/>
    <property type="match status" value="1"/>
</dbReference>
<reference evidence="2" key="1">
    <citation type="submission" date="2020-10" db="EMBL/GenBank/DDBJ databases">
        <authorList>
            <person name="Castelo-Branco R."/>
            <person name="Eusebio N."/>
            <person name="Adriana R."/>
            <person name="Vieira A."/>
            <person name="Brugerolle De Fraissinette N."/>
            <person name="Rezende De Castro R."/>
            <person name="Schneider M.P."/>
            <person name="Vasconcelos V."/>
            <person name="Leao P.N."/>
        </authorList>
    </citation>
    <scope>NUCLEOTIDE SEQUENCE</scope>
    <source>
        <strain evidence="2">LEGE 07157</strain>
    </source>
</reference>
<protein>
    <submittedName>
        <fullName evidence="2">Putative CRISPR-associated protein</fullName>
    </submittedName>
</protein>
<dbReference type="RefSeq" id="WP_194028038.1">
    <property type="nucleotide sequence ID" value="NZ_JADEWZ010000004.1"/>
</dbReference>
<dbReference type="Proteomes" id="UP000654482">
    <property type="component" value="Unassembled WGS sequence"/>
</dbReference>
<proteinExistence type="predicted"/>
<dbReference type="Gene3D" id="3.40.50.10770">
    <property type="entry name" value="Hypothetical protein VC1899 like domain (Restriction endonuclease-like)"/>
    <property type="match status" value="1"/>
</dbReference>
<keyword evidence="3" id="KW-1185">Reference proteome</keyword>
<name>A0A8J7B819_9CYAN</name>
<organism evidence="2 3">
    <name type="scientific">Lusitaniella coriacea LEGE 07157</name>
    <dbReference type="NCBI Taxonomy" id="945747"/>
    <lineage>
        <taxon>Bacteria</taxon>
        <taxon>Bacillati</taxon>
        <taxon>Cyanobacteriota</taxon>
        <taxon>Cyanophyceae</taxon>
        <taxon>Spirulinales</taxon>
        <taxon>Lusitaniellaceae</taxon>
        <taxon>Lusitaniella</taxon>
    </lineage>
</organism>
<evidence type="ECO:0000259" key="1">
    <source>
        <dbReference type="Pfam" id="PF09651"/>
    </source>
</evidence>
<evidence type="ECO:0000313" key="3">
    <source>
        <dbReference type="Proteomes" id="UP000654482"/>
    </source>
</evidence>
<dbReference type="CDD" id="cd09742">
    <property type="entry name" value="Csm6_III-A"/>
    <property type="match status" value="1"/>
</dbReference>
<dbReference type="AlphaFoldDB" id="A0A8J7B819"/>
<dbReference type="EMBL" id="JADEWZ010000004">
    <property type="protein sequence ID" value="MBE9114940.1"/>
    <property type="molecule type" value="Genomic_DNA"/>
</dbReference>
<feature type="domain" description="CRISPR system ring nuclease SSO1393-like" evidence="1">
    <location>
        <begin position="90"/>
        <end position="222"/>
    </location>
</feature>
<evidence type="ECO:0000313" key="2">
    <source>
        <dbReference type="EMBL" id="MBE9114940.1"/>
    </source>
</evidence>
<dbReference type="InterPro" id="IPR013442">
    <property type="entry name" value="SSO1393-like"/>
</dbReference>
<gene>
    <name evidence="2" type="ORF">IQ249_03415</name>
</gene>
<sequence length="406" mass="46600">MKKWNSHPKHTLICTVGTSLFYPNLIGLPSPENYEPWLNKQPSQDRAYLSPEFVEMLKTNWTEFQQHSAETIALQEIARSLTQLPGTTRLCGAEINSIADLITREYCTSNCKLYFCHSATESGRNIANILVHYYRRNDRAVVTHEIEDLQDDDPKRFRTKGLRNLAKTIGQIVRESGSEFCAINATGGYKAQIAIAVLMGQALGIPVYYKHERFSEIVAFPPMPISLDFELWQHNSGLLEALQRNDVLNWDDFAEDWDEKMEVMVERVEVDGQIYIELSPTGQIFHDTFKNRFDASKNEYLPPPIDPPRKIKPSLTDHGWGNAREPILNFLQTITDQCPYVRQCRTHYWNPDLSQATRFRLQSEQIEGIFSNGSWTVKFYVDTSANTSGQRAACIADLNQRLANWI</sequence>
<dbReference type="Pfam" id="PF09651">
    <property type="entry name" value="Cas_APE2256"/>
    <property type="match status" value="1"/>
</dbReference>
<comment type="caution">
    <text evidence="2">The sequence shown here is derived from an EMBL/GenBank/DDBJ whole genome shotgun (WGS) entry which is preliminary data.</text>
</comment>
<accession>A0A8J7B819</accession>